<accession>A0A1I0TZF9</accession>
<keyword evidence="1" id="KW-0472">Membrane</keyword>
<feature type="transmembrane region" description="Helical" evidence="1">
    <location>
        <begin position="41"/>
        <end position="62"/>
    </location>
</feature>
<dbReference type="RefSeq" id="WP_068102908.1">
    <property type="nucleotide sequence ID" value="NZ_CP135915.1"/>
</dbReference>
<evidence type="ECO:0000313" key="2">
    <source>
        <dbReference type="EMBL" id="SFA57241.1"/>
    </source>
</evidence>
<keyword evidence="1" id="KW-1133">Transmembrane helix</keyword>
<dbReference type="Proteomes" id="UP000182054">
    <property type="component" value="Unassembled WGS sequence"/>
</dbReference>
<dbReference type="GeneID" id="85486669"/>
<dbReference type="EMBL" id="FOJN01000011">
    <property type="protein sequence ID" value="SFA57241.1"/>
    <property type="molecule type" value="Genomic_DNA"/>
</dbReference>
<name>A0A1I0TZF9_9NOCA</name>
<gene>
    <name evidence="2" type="ORF">SAMN05444374_11195</name>
</gene>
<proteinExistence type="predicted"/>
<protein>
    <submittedName>
        <fullName evidence="2">Uncharacterized protein</fullName>
    </submittedName>
</protein>
<feature type="transmembrane region" description="Helical" evidence="1">
    <location>
        <begin position="12"/>
        <end position="35"/>
    </location>
</feature>
<keyword evidence="1" id="KW-0812">Transmembrane</keyword>
<sequence>MTASTRTPPLLLAALISFGLGVLAIVSMFVIMLVSDLSPGIWLYLAAMLCPLGLLLGLVHALRSGRRAR</sequence>
<dbReference type="AlphaFoldDB" id="A0A1I0TZF9"/>
<organism evidence="2 3">
    <name type="scientific">Rhodococcoides kroppenstedtii</name>
    <dbReference type="NCBI Taxonomy" id="293050"/>
    <lineage>
        <taxon>Bacteria</taxon>
        <taxon>Bacillati</taxon>
        <taxon>Actinomycetota</taxon>
        <taxon>Actinomycetes</taxon>
        <taxon>Mycobacteriales</taxon>
        <taxon>Nocardiaceae</taxon>
        <taxon>Rhodococcoides</taxon>
    </lineage>
</organism>
<evidence type="ECO:0000256" key="1">
    <source>
        <dbReference type="SAM" id="Phobius"/>
    </source>
</evidence>
<reference evidence="2 3" key="1">
    <citation type="submission" date="2016-10" db="EMBL/GenBank/DDBJ databases">
        <authorList>
            <person name="de Groot N.N."/>
        </authorList>
    </citation>
    <scope>NUCLEOTIDE SEQUENCE [LARGE SCALE GENOMIC DNA]</scope>
    <source>
        <strain evidence="2 3">DSM 44908</strain>
    </source>
</reference>
<evidence type="ECO:0000313" key="3">
    <source>
        <dbReference type="Proteomes" id="UP000182054"/>
    </source>
</evidence>